<sequence length="252" mass="27681">MTIVIPNFRDPRALAERPAQPPEKIEFLASDDFPPFSFRDPQGRLTGFNVDLARAVCEELGASCSLRVKAFEALPDALMAGEGDAILSGLAKTEALRREMAFSDTYMRLPARFVLGQGTDSFDPNMPSAKRISVEAGSRHEAFLKAAFPGLAVEPFPTAGEARAALKEGKADVHFGDGMALSFWLASKEADGCCRFAPGPWLEPRYFGDGLSIALRRDDQALLDALNYALRQVQDKGIYGELYLRYFPVGFY</sequence>
<reference evidence="4" key="1">
    <citation type="submission" date="2015-08" db="EMBL/GenBank/DDBJ databases">
        <authorList>
            <person name="Varghese N."/>
        </authorList>
    </citation>
    <scope>NUCLEOTIDE SEQUENCE [LARGE SCALE GENOMIC DNA]</scope>
    <source>
        <strain evidence="4">DSM 23407</strain>
    </source>
</reference>
<evidence type="ECO:0000256" key="1">
    <source>
        <dbReference type="ARBA" id="ARBA00022729"/>
    </source>
</evidence>
<dbReference type="PANTHER" id="PTHR35936">
    <property type="entry name" value="MEMBRANE-BOUND LYTIC MUREIN TRANSGLYCOSYLASE F"/>
    <property type="match status" value="1"/>
</dbReference>
<dbReference type="RefSeq" id="WP_055455212.1">
    <property type="nucleotide sequence ID" value="NZ_CYHE01000003.1"/>
</dbReference>
<gene>
    <name evidence="3" type="ORF">Ga0061067_103466</name>
</gene>
<dbReference type="PANTHER" id="PTHR35936:SF35">
    <property type="entry name" value="L-CYSTINE-BINDING PROTEIN TCYJ"/>
    <property type="match status" value="1"/>
</dbReference>
<dbReference type="Proteomes" id="UP000183900">
    <property type="component" value="Unassembled WGS sequence"/>
</dbReference>
<accession>A0A0K6HWB6</accession>
<dbReference type="InterPro" id="IPR001638">
    <property type="entry name" value="Solute-binding_3/MltF_N"/>
</dbReference>
<evidence type="ECO:0000313" key="4">
    <source>
        <dbReference type="Proteomes" id="UP000183900"/>
    </source>
</evidence>
<protein>
    <submittedName>
        <fullName evidence="3">Amino acid ABC transporter substrate-binding protein, PAAT family (TC 3.A.1.3.-)</fullName>
    </submittedName>
</protein>
<name>A0A0K6HWB6_9HYPH</name>
<proteinExistence type="predicted"/>
<organism evidence="3 4">
    <name type="scientific">Pannonibacter indicus</name>
    <dbReference type="NCBI Taxonomy" id="466044"/>
    <lineage>
        <taxon>Bacteria</taxon>
        <taxon>Pseudomonadati</taxon>
        <taxon>Pseudomonadota</taxon>
        <taxon>Alphaproteobacteria</taxon>
        <taxon>Hyphomicrobiales</taxon>
        <taxon>Stappiaceae</taxon>
        <taxon>Pannonibacter</taxon>
    </lineage>
</organism>
<evidence type="ECO:0000313" key="3">
    <source>
        <dbReference type="EMBL" id="CUA95180.1"/>
    </source>
</evidence>
<dbReference type="SUPFAM" id="SSF53850">
    <property type="entry name" value="Periplasmic binding protein-like II"/>
    <property type="match status" value="1"/>
</dbReference>
<keyword evidence="4" id="KW-1185">Reference proteome</keyword>
<dbReference type="EMBL" id="CYHE01000003">
    <property type="protein sequence ID" value="CUA95180.1"/>
    <property type="molecule type" value="Genomic_DNA"/>
</dbReference>
<feature type="domain" description="Solute-binding protein family 3/N-terminal" evidence="2">
    <location>
        <begin position="24"/>
        <end position="250"/>
    </location>
</feature>
<dbReference type="AlphaFoldDB" id="A0A0K6HWB6"/>
<keyword evidence="1" id="KW-0732">Signal</keyword>
<dbReference type="Pfam" id="PF00497">
    <property type="entry name" value="SBP_bac_3"/>
    <property type="match status" value="1"/>
</dbReference>
<dbReference type="SMART" id="SM00062">
    <property type="entry name" value="PBPb"/>
    <property type="match status" value="1"/>
</dbReference>
<dbReference type="OrthoDB" id="9796586at2"/>
<dbReference type="Gene3D" id="3.40.190.10">
    <property type="entry name" value="Periplasmic binding protein-like II"/>
    <property type="match status" value="2"/>
</dbReference>
<evidence type="ECO:0000259" key="2">
    <source>
        <dbReference type="SMART" id="SM00062"/>
    </source>
</evidence>